<dbReference type="RefSeq" id="WP_060237139.1">
    <property type="nucleotide sequence ID" value="NZ_LPLU01000110.1"/>
</dbReference>
<sequence length="259" mass="27796">MRYANKVKSVDDALSQVRSGSRLMLGEFVGAGEAAVCIDALLRRDVNGLTLIANTPGLRGGFLKARLFASGQLAEFIGTHVGTTDESTHAYLTDAVHVTEFFPMGTWAEKVRAGAMGLGGVLVPVGVGILDQPGMFPALDAPKRKIEIDGRACFVEPPLTADVSIIKGWRADTFGNVEFRGTSLQNQRDIAMAGRYTIVEVNEIVEVGAIPPERVGCPGVFVDAVVQGLTLDEQHALYRRQWTKLGRLPPADDADAPHV</sequence>
<dbReference type="Proteomes" id="UP000065504">
    <property type="component" value="Unassembled WGS sequence"/>
</dbReference>
<organism evidence="2 3">
    <name type="scientific">Burkholderia ubonensis</name>
    <dbReference type="NCBI Taxonomy" id="101571"/>
    <lineage>
        <taxon>Bacteria</taxon>
        <taxon>Pseudomonadati</taxon>
        <taxon>Pseudomonadota</taxon>
        <taxon>Betaproteobacteria</taxon>
        <taxon>Burkholderiales</taxon>
        <taxon>Burkholderiaceae</taxon>
        <taxon>Burkholderia</taxon>
        <taxon>Burkholderia cepacia complex</taxon>
    </lineage>
</organism>
<dbReference type="AlphaFoldDB" id="A0A108C7U1"/>
<comment type="caution">
    <text evidence="2">The sequence shown here is derived from an EMBL/GenBank/DDBJ whole genome shotgun (WGS) entry which is preliminary data.</text>
</comment>
<evidence type="ECO:0000313" key="3">
    <source>
        <dbReference type="Proteomes" id="UP000065504"/>
    </source>
</evidence>
<accession>A0A108C7U1</accession>
<dbReference type="InterPro" id="IPR037171">
    <property type="entry name" value="NagB/RpiA_transferase-like"/>
</dbReference>
<proteinExistence type="predicted"/>
<dbReference type="PANTHER" id="PTHR13707:SF60">
    <property type="entry name" value="ACETATE COA-TRANSFERASE SUBUNIT ALPHA"/>
    <property type="match status" value="1"/>
</dbReference>
<dbReference type="Gene3D" id="3.40.1080.10">
    <property type="entry name" value="Glutaconate Coenzyme A-transferase"/>
    <property type="match status" value="1"/>
</dbReference>
<dbReference type="SMART" id="SM00882">
    <property type="entry name" value="CoA_trans"/>
    <property type="match status" value="1"/>
</dbReference>
<evidence type="ECO:0000313" key="2">
    <source>
        <dbReference type="EMBL" id="KWK69576.1"/>
    </source>
</evidence>
<reference evidence="2 3" key="1">
    <citation type="submission" date="2015-11" db="EMBL/GenBank/DDBJ databases">
        <title>Expanding the genomic diversity of Burkholderia species for the development of highly accurate diagnostics.</title>
        <authorList>
            <person name="Sahl J."/>
            <person name="Keim P."/>
            <person name="Wagner D."/>
        </authorList>
    </citation>
    <scope>NUCLEOTIDE SEQUENCE [LARGE SCALE GENOMIC DNA]</scope>
    <source>
        <strain evidence="2 3">MSMB782WGS</strain>
    </source>
</reference>
<name>A0A108C7U1_9BURK</name>
<dbReference type="GO" id="GO:0008410">
    <property type="term" value="F:CoA-transferase activity"/>
    <property type="evidence" value="ECO:0007669"/>
    <property type="project" value="InterPro"/>
</dbReference>
<gene>
    <name evidence="2" type="ORF">WM16_23425</name>
</gene>
<dbReference type="InterPro" id="IPR004165">
    <property type="entry name" value="CoA_trans_fam_I"/>
</dbReference>
<protein>
    <submittedName>
        <fullName evidence="2">CoA-transferase</fullName>
    </submittedName>
</protein>
<evidence type="ECO:0000256" key="1">
    <source>
        <dbReference type="ARBA" id="ARBA00022679"/>
    </source>
</evidence>
<dbReference type="EMBL" id="LPLU01000110">
    <property type="protein sequence ID" value="KWK69576.1"/>
    <property type="molecule type" value="Genomic_DNA"/>
</dbReference>
<dbReference type="Pfam" id="PF01144">
    <property type="entry name" value="CoA_trans"/>
    <property type="match status" value="1"/>
</dbReference>
<dbReference type="SUPFAM" id="SSF100950">
    <property type="entry name" value="NagB/RpiA/CoA transferase-like"/>
    <property type="match status" value="1"/>
</dbReference>
<keyword evidence="1 2" id="KW-0808">Transferase</keyword>
<dbReference type="PANTHER" id="PTHR13707">
    <property type="entry name" value="KETOACID-COENZYME A TRANSFERASE"/>
    <property type="match status" value="1"/>
</dbReference>